<dbReference type="Pfam" id="PF19573">
    <property type="entry name" value="DUF6089"/>
    <property type="match status" value="1"/>
</dbReference>
<gene>
    <name evidence="3" type="ORF">LZZ85_25025</name>
</gene>
<name>A0ABS9KYX7_9BACT</name>
<sequence length="286" mass="32040">MLKKLSLLVSLALAIVAFPDRVLAQDAIVQEGEFGVGLGAAHYFGDLNTRASLRRPKAAATVFFRKNFNNYISGRIGASFARLGYSDAYNSKNEYMYRRNLSFNTNVWELSLQGDFNFFRFLPGERDYSFTPYVTLGIGIFSYDPFAYLRGEKYYLRPLGTEGQGSALYPDRKQYSTMAMSIPVGAGVKYALNERFNIGFEILYRFTNTDYLDDVSTTYVSPEAFPANPDGTPSAALLLSDRSFERGTPIGLPGRQRGTSTSKDHFVTAMVHLTFNLQSYRCPTAN</sequence>
<dbReference type="InterPro" id="IPR045743">
    <property type="entry name" value="DUF6089"/>
</dbReference>
<dbReference type="InterPro" id="IPR011250">
    <property type="entry name" value="OMP/PagP_B-barrel"/>
</dbReference>
<feature type="chain" id="PRO_5045797945" evidence="1">
    <location>
        <begin position="25"/>
        <end position="286"/>
    </location>
</feature>
<feature type="domain" description="DUF6089" evidence="2">
    <location>
        <begin position="28"/>
        <end position="214"/>
    </location>
</feature>
<reference evidence="3" key="1">
    <citation type="submission" date="2022-01" db="EMBL/GenBank/DDBJ databases">
        <authorList>
            <person name="Jo J.-H."/>
            <person name="Im W.-T."/>
        </authorList>
    </citation>
    <scope>NUCLEOTIDE SEQUENCE</scope>
    <source>
        <strain evidence="3">NA20</strain>
    </source>
</reference>
<accession>A0ABS9KYX7</accession>
<dbReference type="EMBL" id="JAKLTR010000023">
    <property type="protein sequence ID" value="MCG2617587.1"/>
    <property type="molecule type" value="Genomic_DNA"/>
</dbReference>
<dbReference type="Gene3D" id="2.40.160.20">
    <property type="match status" value="1"/>
</dbReference>
<protein>
    <submittedName>
        <fullName evidence="3">DUF6089 family protein</fullName>
    </submittedName>
</protein>
<proteinExistence type="predicted"/>
<dbReference type="RefSeq" id="WP_237876375.1">
    <property type="nucleotide sequence ID" value="NZ_JAKLTR010000023.1"/>
</dbReference>
<evidence type="ECO:0000256" key="1">
    <source>
        <dbReference type="SAM" id="SignalP"/>
    </source>
</evidence>
<organism evidence="3 4">
    <name type="scientific">Terrimonas ginsenosidimutans</name>
    <dbReference type="NCBI Taxonomy" id="2908004"/>
    <lineage>
        <taxon>Bacteria</taxon>
        <taxon>Pseudomonadati</taxon>
        <taxon>Bacteroidota</taxon>
        <taxon>Chitinophagia</taxon>
        <taxon>Chitinophagales</taxon>
        <taxon>Chitinophagaceae</taxon>
        <taxon>Terrimonas</taxon>
    </lineage>
</organism>
<dbReference type="Proteomes" id="UP001165367">
    <property type="component" value="Unassembled WGS sequence"/>
</dbReference>
<keyword evidence="1" id="KW-0732">Signal</keyword>
<keyword evidence="4" id="KW-1185">Reference proteome</keyword>
<comment type="caution">
    <text evidence="3">The sequence shown here is derived from an EMBL/GenBank/DDBJ whole genome shotgun (WGS) entry which is preliminary data.</text>
</comment>
<evidence type="ECO:0000313" key="3">
    <source>
        <dbReference type="EMBL" id="MCG2617587.1"/>
    </source>
</evidence>
<feature type="signal peptide" evidence="1">
    <location>
        <begin position="1"/>
        <end position="24"/>
    </location>
</feature>
<evidence type="ECO:0000259" key="2">
    <source>
        <dbReference type="Pfam" id="PF19573"/>
    </source>
</evidence>
<evidence type="ECO:0000313" key="4">
    <source>
        <dbReference type="Proteomes" id="UP001165367"/>
    </source>
</evidence>
<dbReference type="SUPFAM" id="SSF56925">
    <property type="entry name" value="OMPA-like"/>
    <property type="match status" value="1"/>
</dbReference>